<feature type="domain" description="Glycoprotein hormone subunit beta" evidence="18">
    <location>
        <begin position="23"/>
        <end position="117"/>
    </location>
</feature>
<dbReference type="SUPFAM" id="SSF57501">
    <property type="entry name" value="Cystine-knot cytokines"/>
    <property type="match status" value="1"/>
</dbReference>
<reference evidence="19" key="2">
    <citation type="submission" date="2025-08" db="UniProtKB">
        <authorList>
            <consortium name="Ensembl"/>
        </authorList>
    </citation>
    <scope>IDENTIFICATION</scope>
</reference>
<evidence type="ECO:0000256" key="7">
    <source>
        <dbReference type="ARBA" id="ARBA00023157"/>
    </source>
</evidence>
<dbReference type="CDD" id="cd00069">
    <property type="entry name" value="GHB_like"/>
    <property type="match status" value="1"/>
</dbReference>
<evidence type="ECO:0000256" key="8">
    <source>
        <dbReference type="ARBA" id="ARBA00023180"/>
    </source>
</evidence>
<name>A0A672JJR0_SALFA</name>
<evidence type="ECO:0000256" key="12">
    <source>
        <dbReference type="ARBA" id="ARBA00042931"/>
    </source>
</evidence>
<dbReference type="AlphaFoldDB" id="A0A672JJR0"/>
<keyword evidence="20" id="KW-1185">Reference proteome</keyword>
<dbReference type="GO" id="GO:0007186">
    <property type="term" value="P:G protein-coupled receptor signaling pathway"/>
    <property type="evidence" value="ECO:0007669"/>
    <property type="project" value="TreeGrafter"/>
</dbReference>
<dbReference type="PANTHER" id="PTHR11515">
    <property type="entry name" value="GLYCOPROTEIN HORMONE BETA CHAIN"/>
    <property type="match status" value="1"/>
</dbReference>
<dbReference type="InterPro" id="IPR001545">
    <property type="entry name" value="Gonadotropin_bsu"/>
</dbReference>
<dbReference type="GO" id="GO:0010817">
    <property type="term" value="P:regulation of hormone levels"/>
    <property type="evidence" value="ECO:0007669"/>
    <property type="project" value="UniProtKB-ARBA"/>
</dbReference>
<evidence type="ECO:0000313" key="19">
    <source>
        <dbReference type="Ensembl" id="ENSSFAP00005054523.1"/>
    </source>
</evidence>
<comment type="subunit">
    <text evidence="9">Heterodimer of a common alpha chain and a unique beta chain which confers biological specificity to thyrotropin, lutropin, follitropin and gonadotropin.</text>
</comment>
<evidence type="ECO:0000256" key="5">
    <source>
        <dbReference type="ARBA" id="ARBA00022525"/>
    </source>
</evidence>
<evidence type="ECO:0000256" key="15">
    <source>
        <dbReference type="ARBA" id="ARBA00081883"/>
    </source>
</evidence>
<dbReference type="Ensembl" id="ENSSFAT00005056206.1">
    <property type="protein sequence ID" value="ENSSFAP00005054523.1"/>
    <property type="gene ID" value="ENSSFAG00005025948.1"/>
</dbReference>
<dbReference type="InParanoid" id="A0A672JJR0"/>
<feature type="signal peptide" evidence="17">
    <location>
        <begin position="1"/>
        <end position="21"/>
    </location>
</feature>
<comment type="subcellular location">
    <subcellularLocation>
        <location evidence="2 16">Secreted</location>
    </subcellularLocation>
</comment>
<evidence type="ECO:0000256" key="3">
    <source>
        <dbReference type="ARBA" id="ARBA00006552"/>
    </source>
</evidence>
<evidence type="ECO:0000256" key="9">
    <source>
        <dbReference type="ARBA" id="ARBA00038688"/>
    </source>
</evidence>
<dbReference type="InterPro" id="IPR018245">
    <property type="entry name" value="Gonadotropin_bsu_CS"/>
</dbReference>
<reference evidence="19" key="1">
    <citation type="submission" date="2019-06" db="EMBL/GenBank/DDBJ databases">
        <authorList>
            <consortium name="Wellcome Sanger Institute Data Sharing"/>
        </authorList>
    </citation>
    <scope>NUCLEOTIDE SEQUENCE [LARGE SCALE GENOMIC DNA]</scope>
</reference>
<evidence type="ECO:0000256" key="11">
    <source>
        <dbReference type="ARBA" id="ARBA00042284"/>
    </source>
</evidence>
<evidence type="ECO:0000256" key="10">
    <source>
        <dbReference type="ARBA" id="ARBA00039483"/>
    </source>
</evidence>
<dbReference type="Pfam" id="PF00007">
    <property type="entry name" value="Cys_knot"/>
    <property type="match status" value="1"/>
</dbReference>
<accession>A0A672JJR0</accession>
<keyword evidence="6 16" id="KW-0372">Hormone</keyword>
<evidence type="ECO:0000256" key="16">
    <source>
        <dbReference type="RuleBase" id="RU004069"/>
    </source>
</evidence>
<proteinExistence type="inferred from homology"/>
<comment type="function">
    <text evidence="1">Involved in gametogenesis and steroidogenesis.</text>
</comment>
<evidence type="ECO:0000313" key="20">
    <source>
        <dbReference type="Proteomes" id="UP000472267"/>
    </source>
</evidence>
<dbReference type="PROSITE" id="PS00689">
    <property type="entry name" value="GLYCO_HORMONE_BETA_2"/>
    <property type="match status" value="1"/>
</dbReference>
<organism evidence="19 20">
    <name type="scientific">Salarias fasciatus</name>
    <name type="common">Jewelled blenny</name>
    <name type="synonym">Blennius fasciatus</name>
    <dbReference type="NCBI Taxonomy" id="181472"/>
    <lineage>
        <taxon>Eukaryota</taxon>
        <taxon>Metazoa</taxon>
        <taxon>Chordata</taxon>
        <taxon>Craniata</taxon>
        <taxon>Vertebrata</taxon>
        <taxon>Euteleostomi</taxon>
        <taxon>Actinopterygii</taxon>
        <taxon>Neopterygii</taxon>
        <taxon>Teleostei</taxon>
        <taxon>Neoteleostei</taxon>
        <taxon>Acanthomorphata</taxon>
        <taxon>Ovalentaria</taxon>
        <taxon>Blenniimorphae</taxon>
        <taxon>Blenniiformes</taxon>
        <taxon>Blennioidei</taxon>
        <taxon>Blenniidae</taxon>
        <taxon>Salariinae</taxon>
        <taxon>Salarias</taxon>
    </lineage>
</organism>
<sequence length="142" mass="15763">METAAFPFWLLFLLFGRAAPAAPACSPSKFTLYVEKPECDICLEIKTTICSGNCTSWVLFLKSLDVNRQSSCTYDRIEYRTVPLPGCPVDFTFPVALSCRCDSCDRSTTECTERAGKATAECTKPVVKVHAYPGQKSYLMFS</sequence>
<dbReference type="InterPro" id="IPR029034">
    <property type="entry name" value="Cystine-knot_cytokine"/>
</dbReference>
<dbReference type="FunFam" id="2.10.90.10:FF:000007">
    <property type="entry name" value="Luteinizing hormone beta subunit"/>
    <property type="match status" value="1"/>
</dbReference>
<evidence type="ECO:0000256" key="2">
    <source>
        <dbReference type="ARBA" id="ARBA00004613"/>
    </source>
</evidence>
<comment type="subunit">
    <text evidence="4">Heterodimer of an alpha and a beta chain.</text>
</comment>
<feature type="chain" id="PRO_5025450058" description="Gonadotropin subunit beta-2" evidence="17">
    <location>
        <begin position="22"/>
        <end position="142"/>
    </location>
</feature>
<evidence type="ECO:0000256" key="14">
    <source>
        <dbReference type="ARBA" id="ARBA00077521"/>
    </source>
</evidence>
<dbReference type="GO" id="GO:0005615">
    <property type="term" value="C:extracellular space"/>
    <property type="evidence" value="ECO:0007669"/>
    <property type="project" value="TreeGrafter"/>
</dbReference>
<evidence type="ECO:0000256" key="6">
    <source>
        <dbReference type="ARBA" id="ARBA00022702"/>
    </source>
</evidence>
<evidence type="ECO:0000256" key="1">
    <source>
        <dbReference type="ARBA" id="ARBA00003920"/>
    </source>
</evidence>
<dbReference type="OMA" id="MCLPTEF"/>
<comment type="similarity">
    <text evidence="3 16">Belongs to the glycoprotein hormones subunit beta family.</text>
</comment>
<evidence type="ECO:0000256" key="13">
    <source>
        <dbReference type="ARBA" id="ARBA00069434"/>
    </source>
</evidence>
<dbReference type="Gene3D" id="2.10.90.10">
    <property type="entry name" value="Cystine-knot cytokines"/>
    <property type="match status" value="1"/>
</dbReference>
<dbReference type="Proteomes" id="UP000472267">
    <property type="component" value="Chromosome 5"/>
</dbReference>
<dbReference type="InterPro" id="IPR006208">
    <property type="entry name" value="Glyco_hormone_CN"/>
</dbReference>
<keyword evidence="8" id="KW-0325">Glycoprotein</keyword>
<dbReference type="PANTHER" id="PTHR11515:SF5">
    <property type="entry name" value="THYROTROPIN SUBUNIT BETA"/>
    <property type="match status" value="1"/>
</dbReference>
<reference evidence="19" key="3">
    <citation type="submission" date="2025-09" db="UniProtKB">
        <authorList>
            <consortium name="Ensembl"/>
        </authorList>
    </citation>
    <scope>IDENTIFICATION</scope>
</reference>
<evidence type="ECO:0000256" key="4">
    <source>
        <dbReference type="ARBA" id="ARBA00011870"/>
    </source>
</evidence>
<keyword evidence="5" id="KW-0964">Secreted</keyword>
<dbReference type="GO" id="GO:0005179">
    <property type="term" value="F:hormone activity"/>
    <property type="evidence" value="ECO:0007669"/>
    <property type="project" value="UniProtKB-KW"/>
</dbReference>
<evidence type="ECO:0000256" key="17">
    <source>
        <dbReference type="SAM" id="SignalP"/>
    </source>
</evidence>
<keyword evidence="17" id="KW-0732">Signal</keyword>
<dbReference type="SMART" id="SM00068">
    <property type="entry name" value="GHB"/>
    <property type="match status" value="1"/>
</dbReference>
<dbReference type="GO" id="GO:0005737">
    <property type="term" value="C:cytoplasm"/>
    <property type="evidence" value="ECO:0007669"/>
    <property type="project" value="TreeGrafter"/>
</dbReference>
<evidence type="ECO:0000259" key="18">
    <source>
        <dbReference type="Pfam" id="PF00007"/>
    </source>
</evidence>
<keyword evidence="7" id="KW-1015">Disulfide bond</keyword>
<protein>
    <recommendedName>
        <fullName evidence="13">Gonadotropin subunit beta-2</fullName>
    </recommendedName>
    <alternativeName>
        <fullName evidence="14">GTH-II-beta</fullName>
    </alternativeName>
    <alternativeName>
        <fullName evidence="15">Gonadotropin beta-II chain</fullName>
    </alternativeName>
    <alternativeName>
        <fullName evidence="11">Thyroid-stimulating hormone subunit beta</fullName>
    </alternativeName>
    <alternativeName>
        <fullName evidence="12">Thyrotropin beta chain</fullName>
    </alternativeName>
    <alternativeName>
        <fullName evidence="10">Thyrotropin subunit beta</fullName>
    </alternativeName>
</protein>